<accession>A0A9Q1CQ89</accession>
<keyword evidence="4" id="KW-1185">Reference proteome</keyword>
<dbReference type="PANTHER" id="PTHR36981">
    <property type="entry name" value="ZGC:195170"/>
    <property type="match status" value="1"/>
</dbReference>
<evidence type="ECO:0000313" key="4">
    <source>
        <dbReference type="Proteomes" id="UP001152320"/>
    </source>
</evidence>
<dbReference type="PANTHER" id="PTHR36981:SF1">
    <property type="entry name" value="P2X PURINORECEPTOR 7 INTRACELLULAR DOMAIN-CONTAINING PROTEIN"/>
    <property type="match status" value="1"/>
</dbReference>
<dbReference type="Pfam" id="PF20478">
    <property type="entry name" value="P2RX7_C"/>
    <property type="match status" value="1"/>
</dbReference>
<proteinExistence type="predicted"/>
<dbReference type="Proteomes" id="UP001152320">
    <property type="component" value="Chromosome 1"/>
</dbReference>
<feature type="compositionally biased region" description="Basic and acidic residues" evidence="1">
    <location>
        <begin position="20"/>
        <end position="30"/>
    </location>
</feature>
<evidence type="ECO:0000256" key="1">
    <source>
        <dbReference type="SAM" id="MobiDB-lite"/>
    </source>
</evidence>
<feature type="region of interest" description="Disordered" evidence="1">
    <location>
        <begin position="20"/>
        <end position="55"/>
    </location>
</feature>
<name>A0A9Q1CQ89_HOLLE</name>
<protein>
    <recommendedName>
        <fullName evidence="2">P2X purinoreceptor 7 intracellular domain-containing protein</fullName>
    </recommendedName>
</protein>
<organism evidence="3 4">
    <name type="scientific">Holothuria leucospilota</name>
    <name type="common">Black long sea cucumber</name>
    <name type="synonym">Mertensiothuria leucospilota</name>
    <dbReference type="NCBI Taxonomy" id="206669"/>
    <lineage>
        <taxon>Eukaryota</taxon>
        <taxon>Metazoa</taxon>
        <taxon>Echinodermata</taxon>
        <taxon>Eleutherozoa</taxon>
        <taxon>Echinozoa</taxon>
        <taxon>Holothuroidea</taxon>
        <taxon>Aspidochirotacea</taxon>
        <taxon>Aspidochirotida</taxon>
        <taxon>Holothuriidae</taxon>
        <taxon>Holothuria</taxon>
    </lineage>
</organism>
<comment type="caution">
    <text evidence="3">The sequence shown here is derived from an EMBL/GenBank/DDBJ whole genome shotgun (WGS) entry which is preliminary data.</text>
</comment>
<dbReference type="InterPro" id="IPR046815">
    <property type="entry name" value="P2RX7_C"/>
</dbReference>
<dbReference type="EMBL" id="JAIZAY010000001">
    <property type="protein sequence ID" value="KAJ8049967.1"/>
    <property type="molecule type" value="Genomic_DNA"/>
</dbReference>
<reference evidence="3" key="1">
    <citation type="submission" date="2021-10" db="EMBL/GenBank/DDBJ databases">
        <title>Tropical sea cucumber genome reveals ecological adaptation and Cuvierian tubules defense mechanism.</title>
        <authorList>
            <person name="Chen T."/>
        </authorList>
    </citation>
    <scope>NUCLEOTIDE SEQUENCE</scope>
    <source>
        <strain evidence="3">Nanhai2018</strain>
        <tissue evidence="3">Muscle</tissue>
    </source>
</reference>
<evidence type="ECO:0000259" key="2">
    <source>
        <dbReference type="Pfam" id="PF20478"/>
    </source>
</evidence>
<gene>
    <name evidence="3" type="ORF">HOLleu_02955</name>
</gene>
<evidence type="ECO:0000313" key="3">
    <source>
        <dbReference type="EMBL" id="KAJ8049967.1"/>
    </source>
</evidence>
<dbReference type="AlphaFoldDB" id="A0A9Q1CQ89"/>
<feature type="domain" description="P2X purinoreceptor 7 intracellular" evidence="2">
    <location>
        <begin position="30"/>
        <end position="111"/>
    </location>
</feature>
<sequence length="139" mass="15734">MDAFGLESYLFEPEYSEEELRHRENERSKQAEAITVDVDSDSDTANTSTSSTSDIESWCICACCSARGNERERVCCHGLFADKMSLNMGECVTNNPAFSQICLQPFSLELCFVQFLRYRKKDPKAAENMTNRAKTFNGL</sequence>
<feature type="compositionally biased region" description="Low complexity" evidence="1">
    <location>
        <begin position="43"/>
        <end position="54"/>
    </location>
</feature>